<feature type="domain" description="Endonuclease GajA/Old nuclease/RecF-like AAA" evidence="1">
    <location>
        <begin position="1"/>
        <end position="47"/>
    </location>
</feature>
<keyword evidence="3" id="KW-1185">Reference proteome</keyword>
<sequence length="725" mass="82370">MLKSIELEKFKSIRTTQRVEFKPLTLLFGPNSAGKSSVIQALLLLKRAFEVGDFNPGVIRHQAQEVDLGGLLSFIHGRVPSRTCRLKFTVEATDDRSEDRPGTSRRKRTLTWDMELGLDRDEQQDPRLAQDPNRRLDQGGIRRCRIYEDNTYLLTLEAAEVADVQGRSFPRALALTHLNTDAPQLRRLVHSALRSEFKEASTNPEILQISRSRYDMAGRELNAAVLTALRTDFAIPEAALLTGVLGRAAPRGLHVEHNPGTRRWQAVEDVGDRSHRYLPSLASHSSAFREVFAEFETSTTPRQLRLPAGDVGRRLLDHLARPLHNPDREQLAKDQHAYFLASHYLENQRRLVEEVLPLFVRFVDTLAVDTARALEGFRYLGPLRRLPDRRLGREQSSRQDGDVWSTLVKDGNIRERVNRWLGPHGLNTSYRFVDRRLFDQRSVRRRQHLAYEDGLTQGVSWLTKALRTELPLQGIPLEAFEHALEQVRRRVLEAHLASLEEFPDAEEHSKVEDVDLDAESEAIDFANSRTAELGQLRLSWWAAEHSASLADLSAEKFYADRPNAYDEFTSPASAELVLFDVRHDVAVSVRDVGTGISQVVPVLVYAEAEDEKLVAIEQPELHLHPALQAELADTFIASAKRNRSVFLLETHSEHLMLRILRRIRETTEGEEPSEELRIGPQDVLVLFGEPSSQGSTFREVPLTVNGEFEGHWPKGFFADRSKELM</sequence>
<proteinExistence type="predicted"/>
<dbReference type="Gene3D" id="3.40.50.300">
    <property type="entry name" value="P-loop containing nucleotide triphosphate hydrolases"/>
    <property type="match status" value="1"/>
</dbReference>
<dbReference type="InterPro" id="IPR051396">
    <property type="entry name" value="Bact_Antivir_Def_Nuclease"/>
</dbReference>
<dbReference type="Proteomes" id="UP000248326">
    <property type="component" value="Unassembled WGS sequence"/>
</dbReference>
<dbReference type="GO" id="GO:0006302">
    <property type="term" value="P:double-strand break repair"/>
    <property type="evidence" value="ECO:0007669"/>
    <property type="project" value="InterPro"/>
</dbReference>
<dbReference type="SUPFAM" id="SSF52540">
    <property type="entry name" value="P-loop containing nucleoside triphosphate hydrolases"/>
    <property type="match status" value="1"/>
</dbReference>
<accession>A0A318S392</accession>
<dbReference type="InterPro" id="IPR041685">
    <property type="entry name" value="AAA_GajA/Old/RecF-like"/>
</dbReference>
<dbReference type="PANTHER" id="PTHR43581">
    <property type="entry name" value="ATP/GTP PHOSPHATASE"/>
    <property type="match status" value="1"/>
</dbReference>
<evidence type="ECO:0000313" key="3">
    <source>
        <dbReference type="Proteomes" id="UP000248326"/>
    </source>
</evidence>
<reference evidence="2 3" key="1">
    <citation type="submission" date="2018-06" db="EMBL/GenBank/DDBJ databases">
        <title>Genomic Encyclopedia of Type Strains, Phase IV (KMG-IV): sequencing the most valuable type-strain genomes for metagenomic binning, comparative biology and taxonomic classification.</title>
        <authorList>
            <person name="Goeker M."/>
        </authorList>
    </citation>
    <scope>NUCLEOTIDE SEQUENCE [LARGE SCALE GENOMIC DNA]</scope>
    <source>
        <strain evidence="2 3">DSM 18048</strain>
    </source>
</reference>
<organism evidence="2 3">
    <name type="scientific">Deinococcus yavapaiensis KR-236</name>
    <dbReference type="NCBI Taxonomy" id="694435"/>
    <lineage>
        <taxon>Bacteria</taxon>
        <taxon>Thermotogati</taxon>
        <taxon>Deinococcota</taxon>
        <taxon>Deinococci</taxon>
        <taxon>Deinococcales</taxon>
        <taxon>Deinococcaceae</taxon>
        <taxon>Deinococcus</taxon>
    </lineage>
</organism>
<feature type="domain" description="Endonuclease GajA/Old nuclease/RecF-like AAA" evidence="1">
    <location>
        <begin position="560"/>
        <end position="655"/>
    </location>
</feature>
<dbReference type="GO" id="GO:0016887">
    <property type="term" value="F:ATP hydrolysis activity"/>
    <property type="evidence" value="ECO:0007669"/>
    <property type="project" value="InterPro"/>
</dbReference>
<dbReference type="AlphaFoldDB" id="A0A318S392"/>
<protein>
    <submittedName>
        <fullName evidence="2">AAA ATPase-like protein</fullName>
    </submittedName>
</protein>
<dbReference type="Pfam" id="PF13175">
    <property type="entry name" value="AAA_15"/>
    <property type="match status" value="2"/>
</dbReference>
<name>A0A318S392_9DEIO</name>
<evidence type="ECO:0000259" key="1">
    <source>
        <dbReference type="Pfam" id="PF13175"/>
    </source>
</evidence>
<gene>
    <name evidence="2" type="ORF">DES52_111144</name>
</gene>
<dbReference type="PANTHER" id="PTHR43581:SF2">
    <property type="entry name" value="EXCINUCLEASE ATPASE SUBUNIT"/>
    <property type="match status" value="1"/>
</dbReference>
<dbReference type="OrthoDB" id="308933at2"/>
<dbReference type="EMBL" id="QJSX01000011">
    <property type="protein sequence ID" value="PYE52971.1"/>
    <property type="molecule type" value="Genomic_DNA"/>
</dbReference>
<dbReference type="InterPro" id="IPR027417">
    <property type="entry name" value="P-loop_NTPase"/>
</dbReference>
<evidence type="ECO:0000313" key="2">
    <source>
        <dbReference type="EMBL" id="PYE52971.1"/>
    </source>
</evidence>
<comment type="caution">
    <text evidence="2">The sequence shown here is derived from an EMBL/GenBank/DDBJ whole genome shotgun (WGS) entry which is preliminary data.</text>
</comment>